<evidence type="ECO:0000256" key="4">
    <source>
        <dbReference type="ARBA" id="ARBA00023295"/>
    </source>
</evidence>
<evidence type="ECO:0000313" key="8">
    <source>
        <dbReference type="EMBL" id="MBO8473945.1"/>
    </source>
</evidence>
<evidence type="ECO:0000259" key="7">
    <source>
        <dbReference type="Pfam" id="PF02927"/>
    </source>
</evidence>
<dbReference type="PANTHER" id="PTHR22298">
    <property type="entry name" value="ENDO-1,4-BETA-GLUCANASE"/>
    <property type="match status" value="1"/>
</dbReference>
<evidence type="ECO:0000256" key="2">
    <source>
        <dbReference type="ARBA" id="ARBA00022801"/>
    </source>
</evidence>
<keyword evidence="4" id="KW-0326">Glycosidase</keyword>
<evidence type="ECO:0000256" key="3">
    <source>
        <dbReference type="ARBA" id="ARBA00023277"/>
    </source>
</evidence>
<dbReference type="InterPro" id="IPR014756">
    <property type="entry name" value="Ig_E-set"/>
</dbReference>
<dbReference type="CDD" id="cd02850">
    <property type="entry name" value="E_set_Cellulase_N"/>
    <property type="match status" value="1"/>
</dbReference>
<gene>
    <name evidence="8" type="ORF">IAB91_01465</name>
</gene>
<dbReference type="SUPFAM" id="SSF81296">
    <property type="entry name" value="E set domains"/>
    <property type="match status" value="1"/>
</dbReference>
<dbReference type="InterPro" id="IPR012341">
    <property type="entry name" value="6hp_glycosidase-like_sf"/>
</dbReference>
<evidence type="ECO:0000313" key="9">
    <source>
        <dbReference type="Proteomes" id="UP000823757"/>
    </source>
</evidence>
<dbReference type="GO" id="GO:0008810">
    <property type="term" value="F:cellulase activity"/>
    <property type="evidence" value="ECO:0007669"/>
    <property type="project" value="InterPro"/>
</dbReference>
<evidence type="ECO:0000259" key="6">
    <source>
        <dbReference type="Pfam" id="PF00759"/>
    </source>
</evidence>
<name>A0A9D9NHW1_9BACT</name>
<organism evidence="8 9">
    <name type="scientific">Candidatus Cryptobacteroides faecigallinarum</name>
    <dbReference type="NCBI Taxonomy" id="2840763"/>
    <lineage>
        <taxon>Bacteria</taxon>
        <taxon>Pseudomonadati</taxon>
        <taxon>Bacteroidota</taxon>
        <taxon>Bacteroidia</taxon>
        <taxon>Bacteroidales</taxon>
        <taxon>Candidatus Cryptobacteroides</taxon>
    </lineage>
</organism>
<proteinExistence type="inferred from homology"/>
<dbReference type="SUPFAM" id="SSF48208">
    <property type="entry name" value="Six-hairpin glycosidases"/>
    <property type="match status" value="1"/>
</dbReference>
<keyword evidence="2 8" id="KW-0378">Hydrolase</keyword>
<dbReference type="InterPro" id="IPR013783">
    <property type="entry name" value="Ig-like_fold"/>
</dbReference>
<feature type="domain" description="Cellulase Ig-like" evidence="7">
    <location>
        <begin position="31"/>
        <end position="107"/>
    </location>
</feature>
<dbReference type="Gene3D" id="2.60.40.10">
    <property type="entry name" value="Immunoglobulins"/>
    <property type="match status" value="1"/>
</dbReference>
<dbReference type="Pfam" id="PF02927">
    <property type="entry name" value="CelD_N"/>
    <property type="match status" value="1"/>
</dbReference>
<dbReference type="Pfam" id="PF00759">
    <property type="entry name" value="Glyco_hydro_9"/>
    <property type="match status" value="1"/>
</dbReference>
<protein>
    <submittedName>
        <fullName evidence="8">Glycoside hydrolase family 9 protein</fullName>
    </submittedName>
</protein>
<evidence type="ECO:0000256" key="1">
    <source>
        <dbReference type="ARBA" id="ARBA00007072"/>
    </source>
</evidence>
<accession>A0A9D9NHW1</accession>
<dbReference type="AlphaFoldDB" id="A0A9D9NHW1"/>
<comment type="similarity">
    <text evidence="1">Belongs to the glycosyl hydrolase 9 (cellulase E) family.</text>
</comment>
<dbReference type="EMBL" id="JADIMD010000021">
    <property type="protein sequence ID" value="MBO8473945.1"/>
    <property type="molecule type" value="Genomic_DNA"/>
</dbReference>
<dbReference type="GO" id="GO:0000272">
    <property type="term" value="P:polysaccharide catabolic process"/>
    <property type="evidence" value="ECO:0007669"/>
    <property type="project" value="UniProtKB-KW"/>
</dbReference>
<evidence type="ECO:0000256" key="5">
    <source>
        <dbReference type="ARBA" id="ARBA00023326"/>
    </source>
</evidence>
<reference evidence="8" key="1">
    <citation type="submission" date="2020-10" db="EMBL/GenBank/DDBJ databases">
        <authorList>
            <person name="Gilroy R."/>
        </authorList>
    </citation>
    <scope>NUCLEOTIDE SEQUENCE</scope>
    <source>
        <strain evidence="8">B1-13419</strain>
    </source>
</reference>
<sequence length="582" mass="65548">MNHISRILTSITILSAFVSEAQESKSDLDLNFNQVGFYPQSEKIAVLSSDNPKISGKLKITSLTDNKCVYEGRLSESRKSPYAESFTYIIDFTSLTTPGIYCISVNGRSLKKTFQIKKDAFDETRDAALKAFYYQRASTELQEKYAGRWKRTGGHPDSIVVVHPSASNLSRPQNSVISSPGGWYDAGDYNKYIVNSGYTVSVLMSLYEDFTTAVRSDSLNIPESGNSVPDLLDEIRWNLEWMLTMQDPSDGGVYHKLTTDSFEGFISPEKCKKTRYVVKKTVTAALQFAGSMAQASRIFAEYDNEFATECANSATLAFEWAVSNPDATYTQNIINELYDPDIRTGEYGDENTSDEWFRASSELYLLTKDSQYLEYIKQNLPVSFILPSWKNISGLGIMTCLRHRSVFDSLVDTDKMSRQIDNFLFNIIEPVEDSYYLVPFGTDRNDYVWGSNSRAASLGSVMMFRYSQTGDRRLLDNALRISDYLMGRNPSGYCFITGYGEKSPKNIHHRISVSDNIVEPVPGLLVGGPNKGHEDRCNYTSSQPDLAYIDEINSYASNEIAINWQANLAYLLTSISQYLQVQ</sequence>
<dbReference type="Gene3D" id="1.50.10.10">
    <property type="match status" value="1"/>
</dbReference>
<dbReference type="InterPro" id="IPR001701">
    <property type="entry name" value="Glyco_hydro_9"/>
</dbReference>
<comment type="caution">
    <text evidence="8">The sequence shown here is derived from an EMBL/GenBank/DDBJ whole genome shotgun (WGS) entry which is preliminary data.</text>
</comment>
<keyword evidence="3" id="KW-0119">Carbohydrate metabolism</keyword>
<reference evidence="8" key="2">
    <citation type="journal article" date="2021" name="PeerJ">
        <title>Extensive microbial diversity within the chicken gut microbiome revealed by metagenomics and culture.</title>
        <authorList>
            <person name="Gilroy R."/>
            <person name="Ravi A."/>
            <person name="Getino M."/>
            <person name="Pursley I."/>
            <person name="Horton D.L."/>
            <person name="Alikhan N.F."/>
            <person name="Baker D."/>
            <person name="Gharbi K."/>
            <person name="Hall N."/>
            <person name="Watson M."/>
            <person name="Adriaenssens E.M."/>
            <person name="Foster-Nyarko E."/>
            <person name="Jarju S."/>
            <person name="Secka A."/>
            <person name="Antonio M."/>
            <person name="Oren A."/>
            <person name="Chaudhuri R.R."/>
            <person name="La Ragione R."/>
            <person name="Hildebrand F."/>
            <person name="Pallen M.J."/>
        </authorList>
    </citation>
    <scope>NUCLEOTIDE SEQUENCE</scope>
    <source>
        <strain evidence="8">B1-13419</strain>
    </source>
</reference>
<dbReference type="Proteomes" id="UP000823757">
    <property type="component" value="Unassembled WGS sequence"/>
</dbReference>
<dbReference type="InterPro" id="IPR004197">
    <property type="entry name" value="Cellulase_Ig-like"/>
</dbReference>
<keyword evidence="5" id="KW-0624">Polysaccharide degradation</keyword>
<feature type="domain" description="Glycoside hydrolase family 9" evidence="6">
    <location>
        <begin position="122"/>
        <end position="572"/>
    </location>
</feature>
<dbReference type="InterPro" id="IPR008928">
    <property type="entry name" value="6-hairpin_glycosidase_sf"/>
</dbReference>